<dbReference type="GO" id="GO:0022857">
    <property type="term" value="F:transmembrane transporter activity"/>
    <property type="evidence" value="ECO:0007669"/>
    <property type="project" value="InterPro"/>
</dbReference>
<dbReference type="EMBL" id="JAAGWK010000016">
    <property type="protein sequence ID" value="NEL54788.1"/>
    <property type="molecule type" value="Genomic_DNA"/>
</dbReference>
<dbReference type="Proteomes" id="UP000470470">
    <property type="component" value="Unassembled WGS sequence"/>
</dbReference>
<dbReference type="InterPro" id="IPR011701">
    <property type="entry name" value="MFS"/>
</dbReference>
<feature type="transmembrane region" description="Helical" evidence="8">
    <location>
        <begin position="220"/>
        <end position="242"/>
    </location>
</feature>
<feature type="transmembrane region" description="Helical" evidence="8">
    <location>
        <begin position="327"/>
        <end position="348"/>
    </location>
</feature>
<evidence type="ECO:0000256" key="7">
    <source>
        <dbReference type="SAM" id="MobiDB-lite"/>
    </source>
</evidence>
<feature type="transmembrane region" description="Helical" evidence="8">
    <location>
        <begin position="384"/>
        <end position="407"/>
    </location>
</feature>
<feature type="transmembrane region" description="Helical" evidence="8">
    <location>
        <begin position="158"/>
        <end position="179"/>
    </location>
</feature>
<reference evidence="10 11" key="1">
    <citation type="submission" date="2020-02" db="EMBL/GenBank/DDBJ databases">
        <title>The whole genome sequence of CPCC 205119.</title>
        <authorList>
            <person name="Jiang Z."/>
        </authorList>
    </citation>
    <scope>NUCLEOTIDE SEQUENCE [LARGE SCALE GENOMIC DNA]</scope>
    <source>
        <strain evidence="10 11">CPCC 205119</strain>
    </source>
</reference>
<sequence length="507" mass="51078">MTSTDAARDERAPSAGPPVDTAQDAAHRRRWLVLALASLAQLVVVLDATIVNIALPTAQADIGFSDDSRQWVVTGYALAFGSLLLVGGRLGDLVGRRRTFVIGLIGFGAASALGGVAESFEVLVAARALQGVFGALLAPAALSLLTTTFTDPAERGRAFAVFGAISGAGGALGLILGGALTEYLSWRWCLLVNVPIVLVVVAGALAWISPRNTGTTSAATGLDVPGSVLSVAGLVGVVFGLASAETEGWSSAVTIAPIVVGLLLLAAFVVVERRVAHPLLPLRIVVDRARGGALVNLAVMGVGMFGVFLFLTYYLSTVLAYQPLEVGFAFLPMIGGIVVAAQVAPVALARIGLKLTVTAGMVVAGAGMLLLTRLGLDSSYAADILPALVVVGVGIAFVIVPSISAATAGVDGDDAGVASAMTNTSQQIGGSIGTAVLSWVAASAVDDALVGSDPADPLAGLSAAVQGYTAAFGWAAGVFFAGAVVAALLLPMRARQVDPDAAPVLVH</sequence>
<evidence type="ECO:0000256" key="6">
    <source>
        <dbReference type="ARBA" id="ARBA00023136"/>
    </source>
</evidence>
<dbReference type="InterPro" id="IPR020846">
    <property type="entry name" value="MFS_dom"/>
</dbReference>
<evidence type="ECO:0000313" key="11">
    <source>
        <dbReference type="Proteomes" id="UP000470470"/>
    </source>
</evidence>
<feature type="transmembrane region" description="Helical" evidence="8">
    <location>
        <begin position="248"/>
        <end position="271"/>
    </location>
</feature>
<accession>A0A7K3WE70</accession>
<keyword evidence="11" id="KW-1185">Reference proteome</keyword>
<dbReference type="InterPro" id="IPR036259">
    <property type="entry name" value="MFS_trans_sf"/>
</dbReference>
<dbReference type="CDD" id="cd17321">
    <property type="entry name" value="MFS_MMR_MDR_like"/>
    <property type="match status" value="1"/>
</dbReference>
<feature type="transmembrane region" description="Helical" evidence="8">
    <location>
        <begin position="100"/>
        <end position="117"/>
    </location>
</feature>
<feature type="region of interest" description="Disordered" evidence="7">
    <location>
        <begin position="1"/>
        <end position="22"/>
    </location>
</feature>
<dbReference type="AlphaFoldDB" id="A0A7K3WE70"/>
<comment type="subcellular location">
    <subcellularLocation>
        <location evidence="1">Cell membrane</location>
        <topology evidence="1">Multi-pass membrane protein</topology>
    </subcellularLocation>
</comment>
<evidence type="ECO:0000256" key="2">
    <source>
        <dbReference type="ARBA" id="ARBA00022448"/>
    </source>
</evidence>
<dbReference type="GO" id="GO:0005886">
    <property type="term" value="C:plasma membrane"/>
    <property type="evidence" value="ECO:0007669"/>
    <property type="project" value="UniProtKB-SubCell"/>
</dbReference>
<evidence type="ECO:0000256" key="3">
    <source>
        <dbReference type="ARBA" id="ARBA00022475"/>
    </source>
</evidence>
<keyword evidence="2" id="KW-0813">Transport</keyword>
<feature type="compositionally biased region" description="Basic and acidic residues" evidence="7">
    <location>
        <begin position="1"/>
        <end position="12"/>
    </location>
</feature>
<feature type="transmembrane region" description="Helical" evidence="8">
    <location>
        <begin position="428"/>
        <end position="445"/>
    </location>
</feature>
<proteinExistence type="predicted"/>
<dbReference type="PROSITE" id="PS50850">
    <property type="entry name" value="MFS"/>
    <property type="match status" value="1"/>
</dbReference>
<evidence type="ECO:0000256" key="4">
    <source>
        <dbReference type="ARBA" id="ARBA00022692"/>
    </source>
</evidence>
<dbReference type="NCBIfam" id="TIGR00711">
    <property type="entry name" value="efflux_EmrB"/>
    <property type="match status" value="1"/>
</dbReference>
<feature type="transmembrane region" description="Helical" evidence="8">
    <location>
        <begin position="465"/>
        <end position="490"/>
    </location>
</feature>
<dbReference type="Gene3D" id="1.20.1720.10">
    <property type="entry name" value="Multidrug resistance protein D"/>
    <property type="match status" value="2"/>
</dbReference>
<keyword evidence="5 8" id="KW-1133">Transmembrane helix</keyword>
<evidence type="ECO:0000256" key="8">
    <source>
        <dbReference type="SAM" id="Phobius"/>
    </source>
</evidence>
<keyword evidence="3" id="KW-1003">Cell membrane</keyword>
<feature type="transmembrane region" description="Helical" evidence="8">
    <location>
        <begin position="31"/>
        <end position="51"/>
    </location>
</feature>
<dbReference type="PANTHER" id="PTHR42718:SF46">
    <property type="entry name" value="BLR6921 PROTEIN"/>
    <property type="match status" value="1"/>
</dbReference>
<feature type="transmembrane region" description="Helical" evidence="8">
    <location>
        <begin position="71"/>
        <end position="88"/>
    </location>
</feature>
<keyword evidence="4 8" id="KW-0812">Transmembrane</keyword>
<feature type="transmembrane region" description="Helical" evidence="8">
    <location>
        <begin position="355"/>
        <end position="372"/>
    </location>
</feature>
<feature type="transmembrane region" description="Helical" evidence="8">
    <location>
        <begin position="185"/>
        <end position="208"/>
    </location>
</feature>
<feature type="transmembrane region" description="Helical" evidence="8">
    <location>
        <begin position="292"/>
        <end position="315"/>
    </location>
</feature>
<feature type="domain" description="Major facilitator superfamily (MFS) profile" evidence="9">
    <location>
        <begin position="33"/>
        <end position="494"/>
    </location>
</feature>
<dbReference type="RefSeq" id="WP_152731148.1">
    <property type="nucleotide sequence ID" value="NZ_JAABOZ010000001.1"/>
</dbReference>
<dbReference type="SUPFAM" id="SSF103473">
    <property type="entry name" value="MFS general substrate transporter"/>
    <property type="match status" value="2"/>
</dbReference>
<feature type="transmembrane region" description="Helical" evidence="8">
    <location>
        <begin position="123"/>
        <end position="146"/>
    </location>
</feature>
<keyword evidence="6 8" id="KW-0472">Membrane</keyword>
<evidence type="ECO:0000259" key="9">
    <source>
        <dbReference type="PROSITE" id="PS50850"/>
    </source>
</evidence>
<dbReference type="Pfam" id="PF07690">
    <property type="entry name" value="MFS_1"/>
    <property type="match status" value="1"/>
</dbReference>
<evidence type="ECO:0000256" key="1">
    <source>
        <dbReference type="ARBA" id="ARBA00004651"/>
    </source>
</evidence>
<dbReference type="PANTHER" id="PTHR42718">
    <property type="entry name" value="MAJOR FACILITATOR SUPERFAMILY MULTIDRUG TRANSPORTER MFSC"/>
    <property type="match status" value="1"/>
</dbReference>
<evidence type="ECO:0000313" key="10">
    <source>
        <dbReference type="EMBL" id="NEL54788.1"/>
    </source>
</evidence>
<organism evidence="10 11">
    <name type="scientific">Goekera deserti</name>
    <dbReference type="NCBI Taxonomy" id="2497753"/>
    <lineage>
        <taxon>Bacteria</taxon>
        <taxon>Bacillati</taxon>
        <taxon>Actinomycetota</taxon>
        <taxon>Actinomycetes</taxon>
        <taxon>Geodermatophilales</taxon>
        <taxon>Geodermatophilaceae</taxon>
        <taxon>Goekera</taxon>
    </lineage>
</organism>
<dbReference type="InterPro" id="IPR004638">
    <property type="entry name" value="EmrB-like"/>
</dbReference>
<gene>
    <name evidence="10" type="ORF">G1H19_12320</name>
</gene>
<name>A0A7K3WE70_9ACTN</name>
<comment type="caution">
    <text evidence="10">The sequence shown here is derived from an EMBL/GenBank/DDBJ whole genome shotgun (WGS) entry which is preliminary data.</text>
</comment>
<protein>
    <submittedName>
        <fullName evidence="10">MFS transporter</fullName>
    </submittedName>
</protein>
<evidence type="ECO:0000256" key="5">
    <source>
        <dbReference type="ARBA" id="ARBA00022989"/>
    </source>
</evidence>